<dbReference type="InterPro" id="IPR035439">
    <property type="entry name" value="UPF0145_dom_sf"/>
</dbReference>
<dbReference type="SUPFAM" id="SSF117782">
    <property type="entry name" value="YbjQ-like"/>
    <property type="match status" value="1"/>
</dbReference>
<name>A0A0K9FCC6_9BACI</name>
<dbReference type="PANTHER" id="PTHR34068:SF2">
    <property type="entry name" value="UPF0145 PROTEIN SCO3412"/>
    <property type="match status" value="1"/>
</dbReference>
<comment type="similarity">
    <text evidence="1 2">Belongs to the UPF0145 family.</text>
</comment>
<proteinExistence type="inferred from homology"/>
<evidence type="ECO:0000256" key="2">
    <source>
        <dbReference type="HAMAP-Rule" id="MF_00338"/>
    </source>
</evidence>
<dbReference type="HAMAP" id="MF_00338">
    <property type="entry name" value="UPF0145"/>
    <property type="match status" value="1"/>
</dbReference>
<dbReference type="InterPro" id="IPR002765">
    <property type="entry name" value="UPF0145_YbjQ-like"/>
</dbReference>
<dbReference type="RefSeq" id="WP_049664703.1">
    <property type="nucleotide sequence ID" value="NZ_JBIVOC010000022.1"/>
</dbReference>
<evidence type="ECO:0000313" key="3">
    <source>
        <dbReference type="EMBL" id="KMY31882.1"/>
    </source>
</evidence>
<comment type="caution">
    <text evidence="3">The sequence shown here is derived from an EMBL/GenBank/DDBJ whole genome shotgun (WGS) entry which is preliminary data.</text>
</comment>
<dbReference type="EMBL" id="LFXJ01000005">
    <property type="protein sequence ID" value="KMY31882.1"/>
    <property type="molecule type" value="Genomic_DNA"/>
</dbReference>
<dbReference type="OrthoDB" id="9796448at2"/>
<dbReference type="PANTHER" id="PTHR34068">
    <property type="entry name" value="UPF0145 PROTEIN YBJQ"/>
    <property type="match status" value="1"/>
</dbReference>
<dbReference type="PATRIC" id="fig|582475.4.peg.826"/>
<gene>
    <name evidence="3" type="ORF">ACZ11_06750</name>
</gene>
<sequence length="105" mass="11423">MLLSTTDIVVGKEIVETIGLVKGNSVQSRNIGRDMMAGLRNIVGGEMKEYAEMLVRSREIATQDMEEEARRLGANAIVGIRFSTSSVMEGTSEVLAYGTAVRVKE</sequence>
<dbReference type="Proteomes" id="UP000037326">
    <property type="component" value="Unassembled WGS sequence"/>
</dbReference>
<evidence type="ECO:0000256" key="1">
    <source>
        <dbReference type="ARBA" id="ARBA00010751"/>
    </source>
</evidence>
<dbReference type="Pfam" id="PF01906">
    <property type="entry name" value="YbjQ_1"/>
    <property type="match status" value="1"/>
</dbReference>
<reference evidence="4" key="1">
    <citation type="submission" date="2015-07" db="EMBL/GenBank/DDBJ databases">
        <authorList>
            <consortium name="Consortium for Microbial Forensics and Genomics (microFORGE)"/>
            <person name="Knight B.M."/>
            <person name="Roberts D.P."/>
            <person name="Lin D."/>
            <person name="Hari K."/>
            <person name="Fletcher J."/>
            <person name="Melcher U."/>
            <person name="Blagden T."/>
            <person name="Winegar R.A."/>
        </authorList>
    </citation>
    <scope>NUCLEOTIDE SEQUENCE [LARGE SCALE GENOMIC DNA]</scope>
    <source>
        <strain evidence="4">DSM 23493</strain>
    </source>
</reference>
<evidence type="ECO:0000313" key="4">
    <source>
        <dbReference type="Proteomes" id="UP000037326"/>
    </source>
</evidence>
<dbReference type="GeneID" id="96597974"/>
<protein>
    <recommendedName>
        <fullName evidence="2">UPF0145 protein ACZ11_06750</fullName>
    </recommendedName>
</protein>
<accession>A0A0K9FCC6</accession>
<organism evidence="3 4">
    <name type="scientific">Lysinibacillus xylanilyticus</name>
    <dbReference type="NCBI Taxonomy" id="582475"/>
    <lineage>
        <taxon>Bacteria</taxon>
        <taxon>Bacillati</taxon>
        <taxon>Bacillota</taxon>
        <taxon>Bacilli</taxon>
        <taxon>Bacillales</taxon>
        <taxon>Bacillaceae</taxon>
        <taxon>Lysinibacillus</taxon>
    </lineage>
</organism>
<dbReference type="AlphaFoldDB" id="A0A0K9FCC6"/>
<dbReference type="Gene3D" id="3.30.110.70">
    <property type="entry name" value="Hypothetical protein apc22750. Chain B"/>
    <property type="match status" value="1"/>
</dbReference>